<dbReference type="AlphaFoldDB" id="A0A2S0MLN0"/>
<protein>
    <recommendedName>
        <fullName evidence="2">Prepilin type IV endopeptidase peptidase domain-containing protein</fullName>
    </recommendedName>
</protein>
<reference evidence="4" key="1">
    <citation type="submission" date="2018-03" db="EMBL/GenBank/DDBJ databases">
        <title>Genomic analysis of the strain SH-1 isolated from shrimp intestine.</title>
        <authorList>
            <person name="Kim Y.-S."/>
            <person name="Kim S.-E."/>
            <person name="Kim K.-H."/>
        </authorList>
    </citation>
    <scope>NUCLEOTIDE SEQUENCE [LARGE SCALE GENOMIC DNA]</scope>
    <source>
        <strain evidence="4">SH-1</strain>
    </source>
</reference>
<evidence type="ECO:0000313" key="3">
    <source>
        <dbReference type="EMBL" id="AVO36784.1"/>
    </source>
</evidence>
<feature type="transmembrane region" description="Helical" evidence="1">
    <location>
        <begin position="155"/>
        <end position="176"/>
    </location>
</feature>
<sequence>MRCARCGRWKPAERVHVTAAEARLFLPLVLPLCLIAAYTDLRALRIRNWTVVALAAVFVFLGPLALPWPDYGVRLAQLALVLVLGFILNAGGALGAGDAKFAAAAAPFIAPGDMRLLLAILAANLLAAIATHRLARATPLRRLAPGWQSWGSGQSFPMGLSLGGTLALYLGLGAVLGR</sequence>
<feature type="domain" description="Prepilin type IV endopeptidase peptidase" evidence="2">
    <location>
        <begin position="30"/>
        <end position="129"/>
    </location>
</feature>
<dbReference type="Gene3D" id="1.20.120.1220">
    <property type="match status" value="1"/>
</dbReference>
<dbReference type="InterPro" id="IPR000045">
    <property type="entry name" value="Prepilin_IV_endopep_pep"/>
</dbReference>
<dbReference type="Pfam" id="PF01478">
    <property type="entry name" value="Peptidase_A24"/>
    <property type="match status" value="1"/>
</dbReference>
<keyword evidence="1" id="KW-0472">Membrane</keyword>
<name>A0A2S0MLN0_9RHOB</name>
<organism evidence="3 4">
    <name type="scientific">Pukyongiella litopenaei</name>
    <dbReference type="NCBI Taxonomy" id="2605946"/>
    <lineage>
        <taxon>Bacteria</taxon>
        <taxon>Pseudomonadati</taxon>
        <taxon>Pseudomonadota</taxon>
        <taxon>Alphaproteobacteria</taxon>
        <taxon>Rhodobacterales</taxon>
        <taxon>Paracoccaceae</taxon>
        <taxon>Pukyongiella</taxon>
    </lineage>
</organism>
<accession>A0A2S0MLN0</accession>
<feature type="transmembrane region" description="Helical" evidence="1">
    <location>
        <begin position="116"/>
        <end position="135"/>
    </location>
</feature>
<evidence type="ECO:0000259" key="2">
    <source>
        <dbReference type="Pfam" id="PF01478"/>
    </source>
</evidence>
<evidence type="ECO:0000313" key="4">
    <source>
        <dbReference type="Proteomes" id="UP000237655"/>
    </source>
</evidence>
<dbReference type="KEGG" id="thas:C6Y53_03135"/>
<dbReference type="EMBL" id="CP027665">
    <property type="protein sequence ID" value="AVO36784.1"/>
    <property type="molecule type" value="Genomic_DNA"/>
</dbReference>
<keyword evidence="1" id="KW-0812">Transmembrane</keyword>
<dbReference type="GO" id="GO:0016020">
    <property type="term" value="C:membrane"/>
    <property type="evidence" value="ECO:0007669"/>
    <property type="project" value="InterPro"/>
</dbReference>
<feature type="transmembrane region" description="Helical" evidence="1">
    <location>
        <begin position="48"/>
        <end position="69"/>
    </location>
</feature>
<feature type="transmembrane region" description="Helical" evidence="1">
    <location>
        <begin position="75"/>
        <end position="96"/>
    </location>
</feature>
<dbReference type="GO" id="GO:0004190">
    <property type="term" value="F:aspartic-type endopeptidase activity"/>
    <property type="evidence" value="ECO:0007669"/>
    <property type="project" value="InterPro"/>
</dbReference>
<keyword evidence="1" id="KW-1133">Transmembrane helix</keyword>
<gene>
    <name evidence="3" type="ORF">C6Y53_03135</name>
</gene>
<evidence type="ECO:0000256" key="1">
    <source>
        <dbReference type="SAM" id="Phobius"/>
    </source>
</evidence>
<proteinExistence type="predicted"/>
<keyword evidence="4" id="KW-1185">Reference proteome</keyword>
<dbReference type="Proteomes" id="UP000237655">
    <property type="component" value="Chromosome"/>
</dbReference>